<keyword evidence="7" id="KW-0378">Hydrolase</keyword>
<keyword evidence="8" id="KW-0271">Exosome</keyword>
<keyword evidence="18" id="KW-1185">Reference proteome</keyword>
<dbReference type="AlphaFoldDB" id="A0A9W8EC95"/>
<evidence type="ECO:0000256" key="2">
    <source>
        <dbReference type="ARBA" id="ARBA00004123"/>
    </source>
</evidence>
<evidence type="ECO:0000256" key="5">
    <source>
        <dbReference type="ARBA" id="ARBA00022552"/>
    </source>
</evidence>
<dbReference type="InterPro" id="IPR041505">
    <property type="entry name" value="Dis3_CSD2"/>
</dbReference>
<dbReference type="FunFam" id="2.40.50.700:FF:000001">
    <property type="entry name" value="Exosome complex exonuclease exoribonuclease (Rrp44)"/>
    <property type="match status" value="1"/>
</dbReference>
<accession>A0A9W8EC95</accession>
<evidence type="ECO:0000313" key="17">
    <source>
        <dbReference type="EMBL" id="KAJ1976863.1"/>
    </source>
</evidence>
<dbReference type="Pfam" id="PF00773">
    <property type="entry name" value="RNB"/>
    <property type="match status" value="1"/>
</dbReference>
<dbReference type="PANTHER" id="PTHR23355">
    <property type="entry name" value="RIBONUCLEASE"/>
    <property type="match status" value="1"/>
</dbReference>
<dbReference type="GO" id="GO:0003723">
    <property type="term" value="F:RNA binding"/>
    <property type="evidence" value="ECO:0007669"/>
    <property type="project" value="UniProtKB-KW"/>
</dbReference>
<feature type="compositionally biased region" description="Low complexity" evidence="15">
    <location>
        <begin position="955"/>
        <end position="965"/>
    </location>
</feature>
<evidence type="ECO:0000256" key="12">
    <source>
        <dbReference type="ARBA" id="ARBA00023242"/>
    </source>
</evidence>
<gene>
    <name evidence="17" type="ORF">H4R34_003815</name>
</gene>
<evidence type="ECO:0000256" key="13">
    <source>
        <dbReference type="ARBA" id="ARBA00077930"/>
    </source>
</evidence>
<dbReference type="SUPFAM" id="SSF50249">
    <property type="entry name" value="Nucleic acid-binding proteins"/>
    <property type="match status" value="2"/>
</dbReference>
<dbReference type="GO" id="GO:0006364">
    <property type="term" value="P:rRNA processing"/>
    <property type="evidence" value="ECO:0007669"/>
    <property type="project" value="UniProtKB-KW"/>
</dbReference>
<dbReference type="InterPro" id="IPR001900">
    <property type="entry name" value="RNase_II/R"/>
</dbReference>
<comment type="cofactor">
    <cofactor evidence="1">
        <name>Mg(2+)</name>
        <dbReference type="ChEBI" id="CHEBI:18420"/>
    </cofactor>
</comment>
<evidence type="ECO:0000256" key="10">
    <source>
        <dbReference type="ARBA" id="ARBA00022842"/>
    </source>
</evidence>
<feature type="compositionally biased region" description="Acidic residues" evidence="15">
    <location>
        <begin position="322"/>
        <end position="338"/>
    </location>
</feature>
<evidence type="ECO:0000256" key="4">
    <source>
        <dbReference type="ARBA" id="ARBA00016366"/>
    </source>
</evidence>
<keyword evidence="10" id="KW-0460">Magnesium</keyword>
<evidence type="ECO:0000256" key="14">
    <source>
        <dbReference type="RuleBase" id="RU003901"/>
    </source>
</evidence>
<name>A0A9W8EC95_9FUNG</name>
<dbReference type="GO" id="GO:0000956">
    <property type="term" value="P:nuclear-transcribed mRNA catabolic process"/>
    <property type="evidence" value="ECO:0007669"/>
    <property type="project" value="UniProtKB-ARBA"/>
</dbReference>
<protein>
    <recommendedName>
        <fullName evidence="4">DIS3-like exonuclease 1</fullName>
    </recommendedName>
    <alternativeName>
        <fullName evidence="13">Ribosomal RNA-processing protein 44</fullName>
    </alternativeName>
</protein>
<dbReference type="Proteomes" id="UP001151582">
    <property type="component" value="Unassembled WGS sequence"/>
</dbReference>
<dbReference type="PANTHER" id="PTHR23355:SF30">
    <property type="entry name" value="DIS3-LIKE EXONUCLEASE 1"/>
    <property type="match status" value="1"/>
</dbReference>
<evidence type="ECO:0000313" key="18">
    <source>
        <dbReference type="Proteomes" id="UP001151582"/>
    </source>
</evidence>
<keyword evidence="5" id="KW-0698">rRNA processing</keyword>
<dbReference type="GO" id="GO:0000175">
    <property type="term" value="F:3'-5'-RNA exonuclease activity"/>
    <property type="evidence" value="ECO:0007669"/>
    <property type="project" value="UniProtKB-ARBA"/>
</dbReference>
<dbReference type="InterPro" id="IPR050180">
    <property type="entry name" value="RNR_Ribonuclease"/>
</dbReference>
<dbReference type="Gene3D" id="2.40.50.140">
    <property type="entry name" value="Nucleic acid-binding proteins"/>
    <property type="match status" value="1"/>
</dbReference>
<dbReference type="Pfam" id="PF17849">
    <property type="entry name" value="OB_Dis3"/>
    <property type="match status" value="1"/>
</dbReference>
<dbReference type="GO" id="GO:0000176">
    <property type="term" value="C:nuclear exosome (RNase complex)"/>
    <property type="evidence" value="ECO:0007669"/>
    <property type="project" value="UniProtKB-ARBA"/>
</dbReference>
<keyword evidence="11" id="KW-0694">RNA-binding</keyword>
<dbReference type="SMART" id="SM00955">
    <property type="entry name" value="RNB"/>
    <property type="match status" value="1"/>
</dbReference>
<dbReference type="Gene3D" id="2.40.50.700">
    <property type="match status" value="1"/>
</dbReference>
<evidence type="ECO:0000259" key="16">
    <source>
        <dbReference type="SMART" id="SM00955"/>
    </source>
</evidence>
<dbReference type="InterPro" id="IPR022966">
    <property type="entry name" value="RNase_II/R_CS"/>
</dbReference>
<keyword evidence="9" id="KW-0269">Exonuclease</keyword>
<keyword evidence="6" id="KW-0540">Nuclease</keyword>
<evidence type="ECO:0000256" key="9">
    <source>
        <dbReference type="ARBA" id="ARBA00022839"/>
    </source>
</evidence>
<organism evidence="17 18">
    <name type="scientific">Dimargaris verticillata</name>
    <dbReference type="NCBI Taxonomy" id="2761393"/>
    <lineage>
        <taxon>Eukaryota</taxon>
        <taxon>Fungi</taxon>
        <taxon>Fungi incertae sedis</taxon>
        <taxon>Zoopagomycota</taxon>
        <taxon>Kickxellomycotina</taxon>
        <taxon>Dimargaritomycetes</taxon>
        <taxon>Dimargaritales</taxon>
        <taxon>Dimargaritaceae</taxon>
        <taxon>Dimargaris</taxon>
    </lineage>
</organism>
<evidence type="ECO:0000256" key="3">
    <source>
        <dbReference type="ARBA" id="ARBA00005785"/>
    </source>
</evidence>
<feature type="region of interest" description="Disordered" evidence="15">
    <location>
        <begin position="319"/>
        <end position="338"/>
    </location>
</feature>
<comment type="subcellular location">
    <subcellularLocation>
        <location evidence="2">Nucleus</location>
    </subcellularLocation>
</comment>
<feature type="region of interest" description="Disordered" evidence="15">
    <location>
        <begin position="1022"/>
        <end position="1049"/>
    </location>
</feature>
<dbReference type="EMBL" id="JANBQB010000394">
    <property type="protein sequence ID" value="KAJ1976863.1"/>
    <property type="molecule type" value="Genomic_DNA"/>
</dbReference>
<reference evidence="17" key="1">
    <citation type="submission" date="2022-07" db="EMBL/GenBank/DDBJ databases">
        <title>Phylogenomic reconstructions and comparative analyses of Kickxellomycotina fungi.</title>
        <authorList>
            <person name="Reynolds N.K."/>
            <person name="Stajich J.E."/>
            <person name="Barry K."/>
            <person name="Grigoriev I.V."/>
            <person name="Crous P."/>
            <person name="Smith M.E."/>
        </authorList>
    </citation>
    <scope>NUCLEOTIDE SEQUENCE</scope>
    <source>
        <strain evidence="17">RSA 567</strain>
    </source>
</reference>
<evidence type="ECO:0000256" key="7">
    <source>
        <dbReference type="ARBA" id="ARBA00022801"/>
    </source>
</evidence>
<dbReference type="PROSITE" id="PS01175">
    <property type="entry name" value="RIBONUCLEASE_II"/>
    <property type="match status" value="1"/>
</dbReference>
<dbReference type="Gene3D" id="3.40.50.1010">
    <property type="entry name" value="5'-nuclease"/>
    <property type="match status" value="1"/>
</dbReference>
<feature type="region of interest" description="Disordered" evidence="15">
    <location>
        <begin position="955"/>
        <end position="974"/>
    </location>
</feature>
<evidence type="ECO:0000256" key="15">
    <source>
        <dbReference type="SAM" id="MobiDB-lite"/>
    </source>
</evidence>
<evidence type="ECO:0000256" key="8">
    <source>
        <dbReference type="ARBA" id="ARBA00022835"/>
    </source>
</evidence>
<sequence length="1101" mass="122532">MAVFRQGLDLHYRKARGTVVKQVTEHYVRTDIPCLSPKCPQDLPCYQRDARHLAQALLNKDASHYCIPSTAVIARYAELLEQPELQSLIFCQTALQTLYNHDRARTCRMVRRIINDPRRHSILFYNATFAETQAPRRPAESLAANDQRALIIAGQWYRSHLSQVVPVVIVVDTGELSDYQALATADATGVTIVAITNYLQTYIGEASALNELFISIRDATEAELDMANGVLSTGIDKKPLSLYRAYPAIAELERQIKSGALLKGTLRVRARQRNSALVQTILPNGTDITVAIQGQQAINRALQGDTVAIQLVDRQQVTLSTDQEDSDGSDSSDAETELTPDQAVHYGQVIGVLKRHWRSYVATIQQDGDQGLYHLAIPLDPVIPKIRIRYHEVRLILNQRIVVRIDDWPLDSMYPQGHFVRALGEVHSLDAEIDAILVEHGIATSQSSLAFSSALLRELPEHLPPEHPWQPSTEEIARRRDLRTTHTIFSIDPPNCQDIDDAMSVRQLQPGLYELGVHIADVSFFVPAQSHTDIEARARATTVYLADRRFNMLPAVLSEGICSLHQGVDRYAVSVIWQMDEQGYIFDCWYGRTVIQSCAALEYQQAQALLDGKQHDPALKNIDASLATRLKPCLALLAQLLGSIRRRRFARGALSLDSTEVKFEFAPTNHAIEEVKTKETLLIHRIVEEAMVTANAAVGAYLYQCCQPLGLLRRHPPPVPSHFDRLLKVANAKKSVSAVAIDSSTNLSLARSLDILGNTFRGEREIIRLLKAMATRAMSEAGYLTVGQAAGPQDLAHYGLAVDYYTHFTSPIRRYADLVVHRQLLAALATATDKTSQTLPSEATALPRAVPINLRELCDHLNERTRAAKRAQSDSTELFQGLYVYQRTRASGSPLLVQAVVSEILPRGLRLWVPRYGIQGVFYWETKEGEMRIPRSLITGNPDDDEDWVLSAKVSLRSSSGHSPSPQDELHSPKGSFNAVQVDFLGQRSRPMVIELFDRVQVSLKVIPSPARRHNITISLIGPERRALGTRQPPKPQSSVPSSDTPPINTATIRALESEHGSTTTAHDARQDVRHSDSIYELIRQFSQFSVIHTTAPSAGI</sequence>
<dbReference type="OrthoDB" id="372421at2759"/>
<feature type="domain" description="RNB" evidence="16">
    <location>
        <begin position="479"/>
        <end position="830"/>
    </location>
</feature>
<comment type="similarity">
    <text evidence="3 14">Belongs to the RNR ribonuclease family.</text>
</comment>
<keyword evidence="12" id="KW-0539">Nucleus</keyword>
<dbReference type="CDD" id="cd09862">
    <property type="entry name" value="PIN_Rrp44-like"/>
    <property type="match status" value="1"/>
</dbReference>
<dbReference type="InterPro" id="IPR012340">
    <property type="entry name" value="NA-bd_OB-fold"/>
</dbReference>
<dbReference type="Gene3D" id="2.40.50.690">
    <property type="match status" value="1"/>
</dbReference>
<evidence type="ECO:0000256" key="11">
    <source>
        <dbReference type="ARBA" id="ARBA00022884"/>
    </source>
</evidence>
<evidence type="ECO:0000256" key="1">
    <source>
        <dbReference type="ARBA" id="ARBA00001946"/>
    </source>
</evidence>
<comment type="caution">
    <text evidence="17">The sequence shown here is derived from an EMBL/GenBank/DDBJ whole genome shotgun (WGS) entry which is preliminary data.</text>
</comment>
<evidence type="ECO:0000256" key="6">
    <source>
        <dbReference type="ARBA" id="ARBA00022722"/>
    </source>
</evidence>
<proteinExistence type="inferred from homology"/>